<evidence type="ECO:0000256" key="1">
    <source>
        <dbReference type="ARBA" id="ARBA00004141"/>
    </source>
</evidence>
<evidence type="ECO:0000256" key="4">
    <source>
        <dbReference type="ARBA" id="ARBA00023136"/>
    </source>
</evidence>
<dbReference type="GO" id="GO:0009403">
    <property type="term" value="P:toxin biosynthetic process"/>
    <property type="evidence" value="ECO:0007669"/>
    <property type="project" value="InterPro"/>
</dbReference>
<evidence type="ECO:0000256" key="3">
    <source>
        <dbReference type="ARBA" id="ARBA00022989"/>
    </source>
</evidence>
<dbReference type="Pfam" id="PF02674">
    <property type="entry name" value="Colicin_V"/>
    <property type="match status" value="1"/>
</dbReference>
<dbReference type="OrthoDB" id="9799585at2"/>
<dbReference type="AlphaFoldDB" id="A0A095SRW2"/>
<feature type="transmembrane region" description="Helical" evidence="5">
    <location>
        <begin position="62"/>
        <end position="80"/>
    </location>
</feature>
<accession>A0A095SRW2</accession>
<proteinExistence type="predicted"/>
<comment type="subcellular location">
    <subcellularLocation>
        <location evidence="1">Membrane</location>
        <topology evidence="1">Multi-pass membrane protein</topology>
    </subcellularLocation>
</comment>
<sequence length="170" mass="18679">MSFIDILFAVLLGYSVFKGLKNGLFVEFASVISFFIGIYVAVKFSHLVGNVIGDGTSKSVKVIAFILTFILIVIAIHLLAKVFSGIASTLFLGWLNKLGGAFFAVLKTVLMLGVVLSLFQKVNIDNALISKETQENSIFFNPILKTSEFMLPVLTDWFLDLKSSVSNDEK</sequence>
<organism evidence="6 7">
    <name type="scientific">Flavobacterium aquatile LMG 4008 = ATCC 11947</name>
    <dbReference type="NCBI Taxonomy" id="1453498"/>
    <lineage>
        <taxon>Bacteria</taxon>
        <taxon>Pseudomonadati</taxon>
        <taxon>Bacteroidota</taxon>
        <taxon>Flavobacteriia</taxon>
        <taxon>Flavobacteriales</taxon>
        <taxon>Flavobacteriaceae</taxon>
        <taxon>Flavobacterium</taxon>
    </lineage>
</organism>
<dbReference type="PANTHER" id="PTHR37306:SF1">
    <property type="entry name" value="COLICIN V PRODUCTION PROTEIN"/>
    <property type="match status" value="1"/>
</dbReference>
<keyword evidence="4 5" id="KW-0472">Membrane</keyword>
<dbReference type="RefSeq" id="WP_035127585.1">
    <property type="nucleotide sequence ID" value="NZ_JRHH01000005.1"/>
</dbReference>
<dbReference type="eggNOG" id="COG1286">
    <property type="taxonomic scope" value="Bacteria"/>
</dbReference>
<name>A0A095SRW2_9FLAO</name>
<dbReference type="Proteomes" id="UP000029554">
    <property type="component" value="Unassembled WGS sequence"/>
</dbReference>
<evidence type="ECO:0000256" key="5">
    <source>
        <dbReference type="SAM" id="Phobius"/>
    </source>
</evidence>
<comment type="caution">
    <text evidence="6">The sequence shown here is derived from an EMBL/GenBank/DDBJ whole genome shotgun (WGS) entry which is preliminary data.</text>
</comment>
<evidence type="ECO:0000256" key="2">
    <source>
        <dbReference type="ARBA" id="ARBA00022692"/>
    </source>
</evidence>
<reference evidence="6 7" key="1">
    <citation type="submission" date="2014-09" db="EMBL/GenBank/DDBJ databases">
        <title>Whole Genome Shotgun of Flavobacterium aquatile LMG 4008.</title>
        <authorList>
            <person name="Gale A.N."/>
            <person name="Pipes S.E."/>
            <person name="Newman J.D."/>
        </authorList>
    </citation>
    <scope>NUCLEOTIDE SEQUENCE [LARGE SCALE GENOMIC DNA]</scope>
    <source>
        <strain evidence="6 7">LMG 4008</strain>
    </source>
</reference>
<feature type="transmembrane region" description="Helical" evidence="5">
    <location>
        <begin position="100"/>
        <end position="119"/>
    </location>
</feature>
<keyword evidence="2 5" id="KW-0812">Transmembrane</keyword>
<protein>
    <submittedName>
        <fullName evidence="6">Colicin V production protein</fullName>
    </submittedName>
</protein>
<keyword evidence="7" id="KW-1185">Reference proteome</keyword>
<dbReference type="EMBL" id="JRHH01000005">
    <property type="protein sequence ID" value="KGD67074.1"/>
    <property type="molecule type" value="Genomic_DNA"/>
</dbReference>
<dbReference type="STRING" id="1453498.LG45_12665"/>
<evidence type="ECO:0000313" key="7">
    <source>
        <dbReference type="Proteomes" id="UP000029554"/>
    </source>
</evidence>
<dbReference type="PANTHER" id="PTHR37306">
    <property type="entry name" value="COLICIN V PRODUCTION PROTEIN"/>
    <property type="match status" value="1"/>
</dbReference>
<dbReference type="GO" id="GO:0016020">
    <property type="term" value="C:membrane"/>
    <property type="evidence" value="ECO:0007669"/>
    <property type="project" value="UniProtKB-SubCell"/>
</dbReference>
<gene>
    <name evidence="6" type="ORF">LG45_12665</name>
</gene>
<keyword evidence="3 5" id="KW-1133">Transmembrane helix</keyword>
<feature type="transmembrane region" description="Helical" evidence="5">
    <location>
        <begin position="24"/>
        <end position="42"/>
    </location>
</feature>
<dbReference type="InterPro" id="IPR003825">
    <property type="entry name" value="Colicin-V_CvpA"/>
</dbReference>
<evidence type="ECO:0000313" key="6">
    <source>
        <dbReference type="EMBL" id="KGD67074.1"/>
    </source>
</evidence>